<sequence>MRLGATLAHLSDAPPYPVAGWARRLAGAGFAHLWAPEIIGRGRLVPDPFVALAVAAGATDGVGLSTGTVQVPLHHPAELAHRMLSLQAVCGDRLALGVSPGSTRDDYAALDRDHRTRFRTFDENVVRLRELLERGGDADARLADAPTARPPLLLGSWGANVEKAARSFDGWLASGYRTTPDEMVDALGRYRAAGGGGGRAVAYALPVPAGADLGRLRDDLARYADAGFDDAVVVIGPGGPDPDGVRALLP</sequence>
<evidence type="ECO:0000259" key="1">
    <source>
        <dbReference type="Pfam" id="PF00296"/>
    </source>
</evidence>
<dbReference type="PANTHER" id="PTHR30137:SF6">
    <property type="entry name" value="LUCIFERASE-LIKE MONOOXYGENASE"/>
    <property type="match status" value="1"/>
</dbReference>
<dbReference type="Gene3D" id="3.20.20.30">
    <property type="entry name" value="Luciferase-like domain"/>
    <property type="match status" value="1"/>
</dbReference>
<comment type="caution">
    <text evidence="2">The sequence shown here is derived from an EMBL/GenBank/DDBJ whole genome shotgun (WGS) entry which is preliminary data.</text>
</comment>
<dbReference type="InterPro" id="IPR011251">
    <property type="entry name" value="Luciferase-like_dom"/>
</dbReference>
<dbReference type="RefSeq" id="WP_346105792.1">
    <property type="nucleotide sequence ID" value="NZ_BAAAOD010000047.1"/>
</dbReference>
<dbReference type="SUPFAM" id="SSF51679">
    <property type="entry name" value="Bacterial luciferase-like"/>
    <property type="match status" value="1"/>
</dbReference>
<dbReference type="PANTHER" id="PTHR30137">
    <property type="entry name" value="LUCIFERASE-LIKE MONOOXYGENASE"/>
    <property type="match status" value="1"/>
</dbReference>
<dbReference type="InterPro" id="IPR050766">
    <property type="entry name" value="Bact_Lucif_Oxidored"/>
</dbReference>
<proteinExistence type="predicted"/>
<protein>
    <submittedName>
        <fullName evidence="2">LLM class flavin-dependent oxidoreductase</fullName>
    </submittedName>
</protein>
<dbReference type="InterPro" id="IPR036661">
    <property type="entry name" value="Luciferase-like_sf"/>
</dbReference>
<dbReference type="EMBL" id="JBBPIX010000001">
    <property type="protein sequence ID" value="MEK6462690.1"/>
    <property type="molecule type" value="Genomic_DNA"/>
</dbReference>
<dbReference type="Proteomes" id="UP001367513">
    <property type="component" value="Unassembled WGS sequence"/>
</dbReference>
<name>A0ABU9A9N5_PSEA5</name>
<organism evidence="2 3">
    <name type="scientific">Pseudonocardia alni subsp. carboxydivorans</name>
    <dbReference type="NCBI Taxonomy" id="415010"/>
    <lineage>
        <taxon>Bacteria</taxon>
        <taxon>Bacillati</taxon>
        <taxon>Actinomycetota</taxon>
        <taxon>Actinomycetes</taxon>
        <taxon>Pseudonocardiales</taxon>
        <taxon>Pseudonocardiaceae</taxon>
        <taxon>Pseudonocardia</taxon>
    </lineage>
</organism>
<accession>A0ABU9A9N5</accession>
<reference evidence="2 3" key="1">
    <citation type="submission" date="2024-03" db="EMBL/GenBank/DDBJ databases">
        <title>Draft genome sequence of Pseudonocardia carboxydivorans JCM 14827.</title>
        <authorList>
            <person name="Duangmal K."/>
        </authorList>
    </citation>
    <scope>NUCLEOTIDE SEQUENCE [LARGE SCALE GENOMIC DNA]</scope>
    <source>
        <strain evidence="2 3">JCM 14827</strain>
    </source>
</reference>
<evidence type="ECO:0000313" key="2">
    <source>
        <dbReference type="EMBL" id="MEK6462690.1"/>
    </source>
</evidence>
<feature type="domain" description="Luciferase-like" evidence="1">
    <location>
        <begin position="17"/>
        <end position="207"/>
    </location>
</feature>
<keyword evidence="3" id="KW-1185">Reference proteome</keyword>
<gene>
    <name evidence="2" type="ORF">WG925_02955</name>
</gene>
<evidence type="ECO:0000313" key="3">
    <source>
        <dbReference type="Proteomes" id="UP001367513"/>
    </source>
</evidence>
<dbReference type="Pfam" id="PF00296">
    <property type="entry name" value="Bac_luciferase"/>
    <property type="match status" value="1"/>
</dbReference>